<dbReference type="eggNOG" id="ENOG502QWG2">
    <property type="taxonomic scope" value="Eukaryota"/>
</dbReference>
<keyword evidence="6" id="KW-1185">Reference proteome</keyword>
<dbReference type="AlphaFoldDB" id="E1ZP60"/>
<dbReference type="STRING" id="554065.E1ZP60"/>
<reference evidence="5 6" key="1">
    <citation type="journal article" date="2010" name="Plant Cell">
        <title>The Chlorella variabilis NC64A genome reveals adaptation to photosymbiosis, coevolution with viruses, and cryptic sex.</title>
        <authorList>
            <person name="Blanc G."/>
            <person name="Duncan G."/>
            <person name="Agarkova I."/>
            <person name="Borodovsky M."/>
            <person name="Gurnon J."/>
            <person name="Kuo A."/>
            <person name="Lindquist E."/>
            <person name="Lucas S."/>
            <person name="Pangilinan J."/>
            <person name="Polle J."/>
            <person name="Salamov A."/>
            <person name="Terry A."/>
            <person name="Yamada T."/>
            <person name="Dunigan D.D."/>
            <person name="Grigoriev I.V."/>
            <person name="Claverie J.M."/>
            <person name="Van Etten J.L."/>
        </authorList>
    </citation>
    <scope>NUCLEOTIDE SEQUENCE [LARGE SCALE GENOMIC DNA]</scope>
    <source>
        <strain evidence="5 6">NC64A</strain>
    </source>
</reference>
<dbReference type="InterPro" id="IPR036770">
    <property type="entry name" value="Ankyrin_rpt-contain_sf"/>
</dbReference>
<organism evidence="6">
    <name type="scientific">Chlorella variabilis</name>
    <name type="common">Green alga</name>
    <dbReference type="NCBI Taxonomy" id="554065"/>
    <lineage>
        <taxon>Eukaryota</taxon>
        <taxon>Viridiplantae</taxon>
        <taxon>Chlorophyta</taxon>
        <taxon>core chlorophytes</taxon>
        <taxon>Trebouxiophyceae</taxon>
        <taxon>Chlorellales</taxon>
        <taxon>Chlorellaceae</taxon>
        <taxon>Chlorella clade</taxon>
        <taxon>Chlorella</taxon>
    </lineage>
</organism>
<dbReference type="InterPro" id="IPR050745">
    <property type="entry name" value="Multifunctional_regulatory"/>
</dbReference>
<dbReference type="Pfam" id="PF00023">
    <property type="entry name" value="Ank"/>
    <property type="match status" value="1"/>
</dbReference>
<dbReference type="EMBL" id="GL433856">
    <property type="protein sequence ID" value="EFN52483.1"/>
    <property type="molecule type" value="Genomic_DNA"/>
</dbReference>
<dbReference type="PROSITE" id="PS50088">
    <property type="entry name" value="ANK_REPEAT"/>
    <property type="match status" value="3"/>
</dbReference>
<name>E1ZP60_CHLVA</name>
<dbReference type="Proteomes" id="UP000008141">
    <property type="component" value="Unassembled WGS sequence"/>
</dbReference>
<feature type="repeat" description="ANK" evidence="3">
    <location>
        <begin position="46"/>
        <end position="78"/>
    </location>
</feature>
<evidence type="ECO:0000256" key="3">
    <source>
        <dbReference type="PROSITE-ProRule" id="PRU00023"/>
    </source>
</evidence>
<dbReference type="OrthoDB" id="194358at2759"/>
<dbReference type="Gene3D" id="1.25.40.20">
    <property type="entry name" value="Ankyrin repeat-containing domain"/>
    <property type="match status" value="2"/>
</dbReference>
<evidence type="ECO:0000313" key="6">
    <source>
        <dbReference type="Proteomes" id="UP000008141"/>
    </source>
</evidence>
<evidence type="ECO:0000256" key="4">
    <source>
        <dbReference type="SAM" id="MobiDB-lite"/>
    </source>
</evidence>
<dbReference type="RefSeq" id="XP_005844585.1">
    <property type="nucleotide sequence ID" value="XM_005844523.1"/>
</dbReference>
<proteinExistence type="predicted"/>
<sequence>MPSPAVTLSAAQAADLVNGVATASSKAAALHAVAAAGIGIDSADGSCFTALHHAASRGDVACINALVAAGAAVNAANSLGQTPLLLAAGQGHGECMATLVAAGANIAATAQDGSTALHAAASYGHAGCVAALLAGGVPSVLPRGSRASGAHPVWAPSRLHRVHGPAVGSAALSKVSHMPSAGEQQAAPRYSTQNQGPVSGAFTTV</sequence>
<feature type="repeat" description="ANK" evidence="3">
    <location>
        <begin position="112"/>
        <end position="137"/>
    </location>
</feature>
<protein>
    <submittedName>
        <fullName evidence="5">Uncharacterized protein</fullName>
    </submittedName>
</protein>
<dbReference type="GeneID" id="17351866"/>
<gene>
    <name evidence="5" type="ORF">CHLNCDRAFT_26801</name>
</gene>
<dbReference type="SUPFAM" id="SSF48403">
    <property type="entry name" value="Ankyrin repeat"/>
    <property type="match status" value="1"/>
</dbReference>
<dbReference type="Pfam" id="PF12796">
    <property type="entry name" value="Ank_2"/>
    <property type="match status" value="1"/>
</dbReference>
<dbReference type="PANTHER" id="PTHR24189">
    <property type="entry name" value="MYOTROPHIN"/>
    <property type="match status" value="1"/>
</dbReference>
<dbReference type="InParanoid" id="E1ZP60"/>
<feature type="repeat" description="ANK" evidence="3">
    <location>
        <begin position="79"/>
        <end position="111"/>
    </location>
</feature>
<dbReference type="InterPro" id="IPR002110">
    <property type="entry name" value="Ankyrin_rpt"/>
</dbReference>
<feature type="compositionally biased region" description="Polar residues" evidence="4">
    <location>
        <begin position="190"/>
        <end position="205"/>
    </location>
</feature>
<evidence type="ECO:0000313" key="5">
    <source>
        <dbReference type="EMBL" id="EFN52483.1"/>
    </source>
</evidence>
<keyword evidence="2 3" id="KW-0040">ANK repeat</keyword>
<evidence type="ECO:0000256" key="1">
    <source>
        <dbReference type="ARBA" id="ARBA00022737"/>
    </source>
</evidence>
<accession>E1ZP60</accession>
<evidence type="ECO:0000256" key="2">
    <source>
        <dbReference type="ARBA" id="ARBA00023043"/>
    </source>
</evidence>
<dbReference type="SMART" id="SM00248">
    <property type="entry name" value="ANK"/>
    <property type="match status" value="3"/>
</dbReference>
<feature type="region of interest" description="Disordered" evidence="4">
    <location>
        <begin position="170"/>
        <end position="205"/>
    </location>
</feature>
<dbReference type="PROSITE" id="PS50297">
    <property type="entry name" value="ANK_REP_REGION"/>
    <property type="match status" value="3"/>
</dbReference>
<keyword evidence="1" id="KW-0677">Repeat</keyword>
<dbReference type="KEGG" id="cvr:CHLNCDRAFT_26801"/>